<keyword evidence="4" id="KW-1185">Reference proteome</keyword>
<feature type="domain" description="YCII-related" evidence="2">
    <location>
        <begin position="1"/>
        <end position="86"/>
    </location>
</feature>
<reference evidence="3 4" key="1">
    <citation type="submission" date="2022-08" db="EMBL/GenBank/DDBJ databases">
        <title>Reclassification of Massilia species as members of the genera Telluria, Duganella, Pseudoduganella, Mokoshia gen. nov. and Zemynaea gen. nov. using orthogonal and non-orthogonal genome-based approaches.</title>
        <authorList>
            <person name="Bowman J.P."/>
        </authorList>
    </citation>
    <scope>NUCLEOTIDE SEQUENCE [LARGE SCALE GENOMIC DNA]</scope>
    <source>
        <strain evidence="3 4">JCM 31316</strain>
    </source>
</reference>
<evidence type="ECO:0000313" key="3">
    <source>
        <dbReference type="EMBL" id="MCS0582243.1"/>
    </source>
</evidence>
<protein>
    <submittedName>
        <fullName evidence="3">YciI-like protein</fullName>
    </submittedName>
</protein>
<proteinExistence type="inferred from homology"/>
<dbReference type="Gene3D" id="3.30.70.1060">
    <property type="entry name" value="Dimeric alpha+beta barrel"/>
    <property type="match status" value="1"/>
</dbReference>
<evidence type="ECO:0000313" key="4">
    <source>
        <dbReference type="Proteomes" id="UP001204151"/>
    </source>
</evidence>
<dbReference type="RefSeq" id="WP_258816823.1">
    <property type="nucleotide sequence ID" value="NZ_JANUGW010000007.1"/>
</dbReference>
<name>A0ABT1ZQQ7_9BURK</name>
<dbReference type="Pfam" id="PF03795">
    <property type="entry name" value="YCII"/>
    <property type="match status" value="1"/>
</dbReference>
<evidence type="ECO:0000256" key="1">
    <source>
        <dbReference type="ARBA" id="ARBA00007689"/>
    </source>
</evidence>
<evidence type="ECO:0000259" key="2">
    <source>
        <dbReference type="Pfam" id="PF03795"/>
    </source>
</evidence>
<comment type="similarity">
    <text evidence="1">Belongs to the YciI family.</text>
</comment>
<dbReference type="InterPro" id="IPR005545">
    <property type="entry name" value="YCII"/>
</dbReference>
<dbReference type="PANTHER" id="PTHR33606:SF3">
    <property type="entry name" value="PROTEIN YCII"/>
    <property type="match status" value="1"/>
</dbReference>
<dbReference type="SUPFAM" id="SSF54909">
    <property type="entry name" value="Dimeric alpha+beta barrel"/>
    <property type="match status" value="1"/>
</dbReference>
<dbReference type="NCBIfam" id="NF009508">
    <property type="entry name" value="PRK12866.1"/>
    <property type="match status" value="1"/>
</dbReference>
<sequence length="100" mass="11151">MHFLLIYELAPDYLARRGEFRNEHLQLAWAAQQRGEIVIAGALADPADQAVLLFTGDSPDAAERFARADPYVVHGLVKAWRVRPWTTVVGNDAANPVRPE</sequence>
<comment type="caution">
    <text evidence="3">The sequence shown here is derived from an EMBL/GenBank/DDBJ whole genome shotgun (WGS) entry which is preliminary data.</text>
</comment>
<dbReference type="EMBL" id="JANUGW010000007">
    <property type="protein sequence ID" value="MCS0582243.1"/>
    <property type="molecule type" value="Genomic_DNA"/>
</dbReference>
<dbReference type="InterPro" id="IPR051807">
    <property type="entry name" value="Sec-metab_biosynth-assoc"/>
</dbReference>
<dbReference type="InterPro" id="IPR011008">
    <property type="entry name" value="Dimeric_a/b-barrel"/>
</dbReference>
<gene>
    <name evidence="3" type="ORF">NX784_11625</name>
</gene>
<dbReference type="Proteomes" id="UP001204151">
    <property type="component" value="Unassembled WGS sequence"/>
</dbReference>
<dbReference type="PANTHER" id="PTHR33606">
    <property type="entry name" value="PROTEIN YCII"/>
    <property type="match status" value="1"/>
</dbReference>
<accession>A0ABT1ZQQ7</accession>
<organism evidence="3 4">
    <name type="scientific">Massilia pinisoli</name>
    <dbReference type="NCBI Taxonomy" id="1772194"/>
    <lineage>
        <taxon>Bacteria</taxon>
        <taxon>Pseudomonadati</taxon>
        <taxon>Pseudomonadota</taxon>
        <taxon>Betaproteobacteria</taxon>
        <taxon>Burkholderiales</taxon>
        <taxon>Oxalobacteraceae</taxon>
        <taxon>Telluria group</taxon>
        <taxon>Massilia</taxon>
    </lineage>
</organism>